<evidence type="ECO:0000256" key="3">
    <source>
        <dbReference type="SAM" id="MobiDB-lite"/>
    </source>
</evidence>
<evidence type="ECO:0000256" key="4">
    <source>
        <dbReference type="SAM" id="SignalP"/>
    </source>
</evidence>
<sequence>MAKIVVLVLLAAMLAFGPNNSAHALRVCGTKLTALLVRTCTFRDEQWPCFKGERFYKDGYKSKGLELKTSTRVGVATDCCDNHCEITAITKRCCFTIACLENCYPDSGYQEVDGEILDVREETTTPTYDDEYPDGEGSSSAESSSSSSSSQGI</sequence>
<accession>A0A1I7ZLE6</accession>
<evidence type="ECO:0000256" key="1">
    <source>
        <dbReference type="ARBA" id="ARBA00009034"/>
    </source>
</evidence>
<dbReference type="Proteomes" id="UP000095287">
    <property type="component" value="Unplaced"/>
</dbReference>
<protein>
    <submittedName>
        <fullName evidence="6">IlGF domain-containing protein</fullName>
    </submittedName>
</protein>
<feature type="region of interest" description="Disordered" evidence="3">
    <location>
        <begin position="117"/>
        <end position="153"/>
    </location>
</feature>
<evidence type="ECO:0000313" key="5">
    <source>
        <dbReference type="Proteomes" id="UP000095287"/>
    </source>
</evidence>
<reference evidence="6" key="1">
    <citation type="submission" date="2016-11" db="UniProtKB">
        <authorList>
            <consortium name="WormBaseParasite"/>
        </authorList>
    </citation>
    <scope>IDENTIFICATION</scope>
</reference>
<dbReference type="InterPro" id="IPR036438">
    <property type="entry name" value="Insulin-like_sf"/>
</dbReference>
<dbReference type="WBParaSite" id="L893_g27464.t1">
    <property type="protein sequence ID" value="L893_g27464.t1"/>
    <property type="gene ID" value="L893_g27464"/>
</dbReference>
<feature type="signal peptide" evidence="4">
    <location>
        <begin position="1"/>
        <end position="24"/>
    </location>
</feature>
<dbReference type="InterPro" id="IPR022353">
    <property type="entry name" value="Insulin_CS"/>
</dbReference>
<evidence type="ECO:0000313" key="6">
    <source>
        <dbReference type="WBParaSite" id="L893_g27464.t1"/>
    </source>
</evidence>
<evidence type="ECO:0000256" key="2">
    <source>
        <dbReference type="ARBA" id="ARBA00022729"/>
    </source>
</evidence>
<dbReference type="PROSITE" id="PS00262">
    <property type="entry name" value="INSULIN"/>
    <property type="match status" value="1"/>
</dbReference>
<feature type="chain" id="PRO_5009313629" evidence="4">
    <location>
        <begin position="25"/>
        <end position="153"/>
    </location>
</feature>
<feature type="compositionally biased region" description="Low complexity" evidence="3">
    <location>
        <begin position="138"/>
        <end position="153"/>
    </location>
</feature>
<comment type="similarity">
    <text evidence="1">Belongs to the insulin family.</text>
</comment>
<organism evidence="5 6">
    <name type="scientific">Steinernema glaseri</name>
    <dbReference type="NCBI Taxonomy" id="37863"/>
    <lineage>
        <taxon>Eukaryota</taxon>
        <taxon>Metazoa</taxon>
        <taxon>Ecdysozoa</taxon>
        <taxon>Nematoda</taxon>
        <taxon>Chromadorea</taxon>
        <taxon>Rhabditida</taxon>
        <taxon>Tylenchina</taxon>
        <taxon>Panagrolaimomorpha</taxon>
        <taxon>Strongyloidoidea</taxon>
        <taxon>Steinernematidae</taxon>
        <taxon>Steinernema</taxon>
    </lineage>
</organism>
<keyword evidence="2 4" id="KW-0732">Signal</keyword>
<keyword evidence="5" id="KW-1185">Reference proteome</keyword>
<name>A0A1I7ZLE6_9BILA</name>
<dbReference type="SUPFAM" id="SSF56994">
    <property type="entry name" value="Insulin-like"/>
    <property type="match status" value="1"/>
</dbReference>
<proteinExistence type="inferred from homology"/>
<dbReference type="AlphaFoldDB" id="A0A1I7ZLE6"/>